<dbReference type="SMART" id="SM00037">
    <property type="entry name" value="CNX"/>
    <property type="match status" value="1"/>
</dbReference>
<feature type="transmembrane region" description="Helical" evidence="11">
    <location>
        <begin position="20"/>
        <end position="41"/>
    </location>
</feature>
<dbReference type="InterPro" id="IPR013092">
    <property type="entry name" value="Connexin_N"/>
</dbReference>
<keyword evidence="7 11" id="KW-1133">Transmembrane helix</keyword>
<comment type="subcellular location">
    <subcellularLocation>
        <location evidence="1">Cell junction</location>
        <location evidence="1">Gap junction</location>
    </subcellularLocation>
    <subcellularLocation>
        <location evidence="2 9">Cell membrane</location>
        <topology evidence="2 9">Multi-pass membrane protein</topology>
    </subcellularLocation>
</comment>
<keyword evidence="5 9" id="KW-0303">Gap junction</keyword>
<proteinExistence type="inferred from homology"/>
<evidence type="ECO:0000256" key="7">
    <source>
        <dbReference type="ARBA" id="ARBA00022989"/>
    </source>
</evidence>
<dbReference type="InterPro" id="IPR000500">
    <property type="entry name" value="Connexin"/>
</dbReference>
<feature type="compositionally biased region" description="Polar residues" evidence="10">
    <location>
        <begin position="499"/>
        <end position="524"/>
    </location>
</feature>
<comment type="similarity">
    <text evidence="9">Belongs to the connexin family.</text>
</comment>
<evidence type="ECO:0000259" key="13">
    <source>
        <dbReference type="SMART" id="SM01089"/>
    </source>
</evidence>
<keyword evidence="4 9" id="KW-0812">Transmembrane</keyword>
<keyword evidence="8 11" id="KW-0472">Membrane</keyword>
<feature type="region of interest" description="Disordered" evidence="10">
    <location>
        <begin position="469"/>
        <end position="524"/>
    </location>
</feature>
<comment type="subunit">
    <text evidence="9">A connexon is composed of a hexamer of connexins.</text>
</comment>
<evidence type="ECO:0000259" key="12">
    <source>
        <dbReference type="SMART" id="SM00037"/>
    </source>
</evidence>
<dbReference type="GO" id="GO:0005922">
    <property type="term" value="C:connexin complex"/>
    <property type="evidence" value="ECO:0007669"/>
    <property type="project" value="InterPro"/>
</dbReference>
<gene>
    <name evidence="14" type="ORF">PECUL_23A037183</name>
</gene>
<dbReference type="InterPro" id="IPR038359">
    <property type="entry name" value="Connexin_N_sf"/>
</dbReference>
<evidence type="ECO:0000256" key="2">
    <source>
        <dbReference type="ARBA" id="ARBA00004651"/>
    </source>
</evidence>
<evidence type="ECO:0000256" key="8">
    <source>
        <dbReference type="ARBA" id="ARBA00023136"/>
    </source>
</evidence>
<evidence type="ECO:0000313" key="14">
    <source>
        <dbReference type="EMBL" id="CAH2222098.1"/>
    </source>
</evidence>
<dbReference type="FunFam" id="1.20.1440.80:FF:000001">
    <property type="entry name" value="Gap junction alpha-1"/>
    <property type="match status" value="1"/>
</dbReference>
<feature type="transmembrane region" description="Helical" evidence="11">
    <location>
        <begin position="211"/>
        <end position="235"/>
    </location>
</feature>
<dbReference type="PRINTS" id="PR00206">
    <property type="entry name" value="CONNEXIN"/>
</dbReference>
<evidence type="ECO:0000256" key="4">
    <source>
        <dbReference type="ARBA" id="ARBA00022692"/>
    </source>
</evidence>
<evidence type="ECO:0000256" key="1">
    <source>
        <dbReference type="ARBA" id="ARBA00004610"/>
    </source>
</evidence>
<dbReference type="InterPro" id="IPR019570">
    <property type="entry name" value="Connexin_CCC"/>
</dbReference>
<evidence type="ECO:0000256" key="9">
    <source>
        <dbReference type="RuleBase" id="RU000630"/>
    </source>
</evidence>
<keyword evidence="6" id="KW-0965">Cell junction</keyword>
<evidence type="ECO:0000256" key="10">
    <source>
        <dbReference type="SAM" id="MobiDB-lite"/>
    </source>
</evidence>
<dbReference type="PROSITE" id="PS00408">
    <property type="entry name" value="CONNEXINS_2"/>
    <property type="match status" value="1"/>
</dbReference>
<dbReference type="Gene3D" id="1.20.1440.80">
    <property type="entry name" value="Gap junction channel protein cysteine-rich domain"/>
    <property type="match status" value="1"/>
</dbReference>
<organism evidence="14 15">
    <name type="scientific">Pelobates cultripes</name>
    <name type="common">Western spadefoot toad</name>
    <dbReference type="NCBI Taxonomy" id="61616"/>
    <lineage>
        <taxon>Eukaryota</taxon>
        <taxon>Metazoa</taxon>
        <taxon>Chordata</taxon>
        <taxon>Craniata</taxon>
        <taxon>Vertebrata</taxon>
        <taxon>Euteleostomi</taxon>
        <taxon>Amphibia</taxon>
        <taxon>Batrachia</taxon>
        <taxon>Anura</taxon>
        <taxon>Pelobatoidea</taxon>
        <taxon>Pelobatidae</taxon>
        <taxon>Pelobates</taxon>
    </lineage>
</organism>
<evidence type="ECO:0000256" key="11">
    <source>
        <dbReference type="SAM" id="Phobius"/>
    </source>
</evidence>
<dbReference type="AlphaFoldDB" id="A0AAD1R4H7"/>
<dbReference type="SMART" id="SM01089">
    <property type="entry name" value="Connexin_CCC"/>
    <property type="match status" value="1"/>
</dbReference>
<accession>A0AAD1R4H7</accession>
<protein>
    <recommendedName>
        <fullName evidence="9">Gap junction protein</fullName>
    </recommendedName>
</protein>
<dbReference type="GO" id="GO:0005243">
    <property type="term" value="F:gap junction channel activity"/>
    <property type="evidence" value="ECO:0007669"/>
    <property type="project" value="TreeGrafter"/>
</dbReference>
<dbReference type="Pfam" id="PF00029">
    <property type="entry name" value="Connexin"/>
    <property type="match status" value="1"/>
</dbReference>
<dbReference type="PANTHER" id="PTHR11984:SF60">
    <property type="entry name" value="GAP JUNCTION ALPHA-9 PROTEIN"/>
    <property type="match status" value="1"/>
</dbReference>
<evidence type="ECO:0000256" key="6">
    <source>
        <dbReference type="ARBA" id="ARBA00022949"/>
    </source>
</evidence>
<dbReference type="InterPro" id="IPR017990">
    <property type="entry name" value="Connexin_CS"/>
</dbReference>
<dbReference type="PROSITE" id="PS00407">
    <property type="entry name" value="CONNEXINS_1"/>
    <property type="match status" value="1"/>
</dbReference>
<dbReference type="PANTHER" id="PTHR11984">
    <property type="entry name" value="CONNEXIN"/>
    <property type="match status" value="1"/>
</dbReference>
<evidence type="ECO:0000313" key="15">
    <source>
        <dbReference type="Proteomes" id="UP001295444"/>
    </source>
</evidence>
<keyword evidence="15" id="KW-1185">Reference proteome</keyword>
<dbReference type="Proteomes" id="UP001295444">
    <property type="component" value="Chromosome 01"/>
</dbReference>
<feature type="domain" description="Connexin N-terminal" evidence="12">
    <location>
        <begin position="43"/>
        <end position="76"/>
    </location>
</feature>
<comment type="function">
    <text evidence="9">One gap junction consists of a cluster of closely packed pairs of transmembrane channels, the connexons, through which materials of low MW diffuse from one cell to a neighboring cell.</text>
</comment>
<sequence>MGDWNFLGVILEEVHIHSTIVGKIWLTILFIFRMLVLGVAAEEVWNDEQSQFVCNTDQPGCKNVCYDQAFPISLIRYWVLQVIFVSSPSLVYMGHAIYRLRALEKERHKKRVQLRGELEGVEYELTEDRRRLERELRQLEQKKLKKAPLRGSLLCTYVIHIFTRSAVEIGFMVGQHVLYGTQLNSVYKCQRDPCPNVVDCFVSRPTEKTVFMLFMQCIAAVSLFLNILEIGHLGVKKVKKVFLLRYKIKDEFDDFYVTKTKQSTVTHTCIGISSSPQKTLPSAPSNYTLLMEKQNDPAVYPILNPPCGFHPIEDALTENSNNYIHDEQETKSVNEVNAANIAESHFHNTSSNNNEKISKTFGLDSKPAQRHMQRKSGCIRSTHASAESTPGLYMGTMAEMPSEDTVDCSFHNISCTKTASAVRKARRVSAPWNCSKVVERGGYVQDSPNTNGGRCSFSASRSWALSKSELQRASRPVTPEDVEEPSSEYKQNKAYESPVTFSPSRRMSLASNASSRRVPTDLQI</sequence>
<keyword evidence="3" id="KW-1003">Cell membrane</keyword>
<evidence type="ECO:0000256" key="5">
    <source>
        <dbReference type="ARBA" id="ARBA00022868"/>
    </source>
</evidence>
<feature type="domain" description="Connexin cysteine-rich" evidence="13">
    <location>
        <begin position="167"/>
        <end position="233"/>
    </location>
</feature>
<reference evidence="14" key="1">
    <citation type="submission" date="2022-03" db="EMBL/GenBank/DDBJ databases">
        <authorList>
            <person name="Alioto T."/>
            <person name="Alioto T."/>
            <person name="Gomez Garrido J."/>
        </authorList>
    </citation>
    <scope>NUCLEOTIDE SEQUENCE</scope>
</reference>
<dbReference type="GO" id="GO:0007267">
    <property type="term" value="P:cell-cell signaling"/>
    <property type="evidence" value="ECO:0007669"/>
    <property type="project" value="TreeGrafter"/>
</dbReference>
<name>A0AAD1R4H7_PELCU</name>
<evidence type="ECO:0000256" key="3">
    <source>
        <dbReference type="ARBA" id="ARBA00022475"/>
    </source>
</evidence>
<dbReference type="EMBL" id="OW240912">
    <property type="protein sequence ID" value="CAH2222098.1"/>
    <property type="molecule type" value="Genomic_DNA"/>
</dbReference>